<protein>
    <submittedName>
        <fullName evidence="1">Uncharacterized protein</fullName>
    </submittedName>
</protein>
<sequence length="40" mass="5021">TTYFLIKAWFEIRPRFHCQNWENIKFRILISNTCFLDQNI</sequence>
<organism evidence="1">
    <name type="scientific">Lepeophtheirus salmonis</name>
    <name type="common">Salmon louse</name>
    <name type="synonym">Caligus salmonis</name>
    <dbReference type="NCBI Taxonomy" id="72036"/>
    <lineage>
        <taxon>Eukaryota</taxon>
        <taxon>Metazoa</taxon>
        <taxon>Ecdysozoa</taxon>
        <taxon>Arthropoda</taxon>
        <taxon>Crustacea</taxon>
        <taxon>Multicrustacea</taxon>
        <taxon>Hexanauplia</taxon>
        <taxon>Copepoda</taxon>
        <taxon>Siphonostomatoida</taxon>
        <taxon>Caligidae</taxon>
        <taxon>Lepeophtheirus</taxon>
    </lineage>
</organism>
<dbReference type="EMBL" id="HACA01027128">
    <property type="protein sequence ID" value="CDW44489.1"/>
    <property type="molecule type" value="Transcribed_RNA"/>
</dbReference>
<proteinExistence type="predicted"/>
<accession>A0A0K2V1Y5</accession>
<evidence type="ECO:0000313" key="1">
    <source>
        <dbReference type="EMBL" id="CDW44489.1"/>
    </source>
</evidence>
<dbReference type="AlphaFoldDB" id="A0A0K2V1Y5"/>
<feature type="non-terminal residue" evidence="1">
    <location>
        <position position="1"/>
    </location>
</feature>
<reference evidence="1" key="1">
    <citation type="submission" date="2014-05" db="EMBL/GenBank/DDBJ databases">
        <authorList>
            <person name="Chronopoulou M."/>
        </authorList>
    </citation>
    <scope>NUCLEOTIDE SEQUENCE</scope>
    <source>
        <tissue evidence="1">Whole organism</tissue>
    </source>
</reference>
<name>A0A0K2V1Y5_LEPSM</name>